<proteinExistence type="predicted"/>
<accession>A0A7T8QWW0</accession>
<dbReference type="EMBL" id="CP045891">
    <property type="protein sequence ID" value="QQP58027.1"/>
    <property type="molecule type" value="Genomic_DNA"/>
</dbReference>
<dbReference type="Proteomes" id="UP000595437">
    <property type="component" value="Chromosome 2"/>
</dbReference>
<sequence>MDPSRRRAISTWPAQDTQPLYYSLLNYPKNHVYRLHAFRLRKVYRRAPHEKCKIRTSRFFQASRSPSGIAGDFRLSILQNRGVDKAAVQGGDGGPRIGHTIANSTPHSIHEGHQLPNRQALHRA</sequence>
<feature type="region of interest" description="Disordered" evidence="1">
    <location>
        <begin position="89"/>
        <end position="124"/>
    </location>
</feature>
<gene>
    <name evidence="2" type="ORF">FKW44_003214</name>
</gene>
<evidence type="ECO:0000256" key="1">
    <source>
        <dbReference type="SAM" id="MobiDB-lite"/>
    </source>
</evidence>
<dbReference type="AlphaFoldDB" id="A0A7T8QWW0"/>
<evidence type="ECO:0000313" key="2">
    <source>
        <dbReference type="EMBL" id="QQP58027.1"/>
    </source>
</evidence>
<evidence type="ECO:0000313" key="3">
    <source>
        <dbReference type="Proteomes" id="UP000595437"/>
    </source>
</evidence>
<organism evidence="2 3">
    <name type="scientific">Caligus rogercresseyi</name>
    <name type="common">Sea louse</name>
    <dbReference type="NCBI Taxonomy" id="217165"/>
    <lineage>
        <taxon>Eukaryota</taxon>
        <taxon>Metazoa</taxon>
        <taxon>Ecdysozoa</taxon>
        <taxon>Arthropoda</taxon>
        <taxon>Crustacea</taxon>
        <taxon>Multicrustacea</taxon>
        <taxon>Hexanauplia</taxon>
        <taxon>Copepoda</taxon>
        <taxon>Siphonostomatoida</taxon>
        <taxon>Caligidae</taxon>
        <taxon>Caligus</taxon>
    </lineage>
</organism>
<keyword evidence="3" id="KW-1185">Reference proteome</keyword>
<protein>
    <submittedName>
        <fullName evidence="2">Uncharacterized protein</fullName>
    </submittedName>
</protein>
<reference evidence="3" key="1">
    <citation type="submission" date="2021-01" db="EMBL/GenBank/DDBJ databases">
        <title>Caligus Genome Assembly.</title>
        <authorList>
            <person name="Gallardo-Escarate C."/>
        </authorList>
    </citation>
    <scope>NUCLEOTIDE SEQUENCE [LARGE SCALE GENOMIC DNA]</scope>
</reference>
<name>A0A7T8QWW0_CALRO</name>